<protein>
    <submittedName>
        <fullName evidence="2">Uncharacterized protein</fullName>
    </submittedName>
</protein>
<feature type="region of interest" description="Disordered" evidence="1">
    <location>
        <begin position="92"/>
        <end position="152"/>
    </location>
</feature>
<feature type="region of interest" description="Disordered" evidence="1">
    <location>
        <begin position="1"/>
        <end position="37"/>
    </location>
</feature>
<accession>A0ABU3WTL5</accession>
<feature type="compositionally biased region" description="Low complexity" evidence="1">
    <location>
        <begin position="111"/>
        <end position="125"/>
    </location>
</feature>
<reference evidence="2 3" key="1">
    <citation type="submission" date="2019-10" db="EMBL/GenBank/DDBJ databases">
        <title>Draft Genome Assembly of Rhodococcus zopfii DSM44189.</title>
        <authorList>
            <person name="Sutton J.M."/>
            <person name="Akob D.M."/>
            <person name="Bushman T.J."/>
        </authorList>
    </citation>
    <scope>NUCLEOTIDE SEQUENCE [LARGE SCALE GENOMIC DNA]</scope>
    <source>
        <strain evidence="2 3">DSM 44189</strain>
    </source>
</reference>
<name>A0ABU3WTL5_9NOCA</name>
<keyword evidence="3" id="KW-1185">Reference proteome</keyword>
<organism evidence="2 3">
    <name type="scientific">Rhodococcus zopfii</name>
    <dbReference type="NCBI Taxonomy" id="43772"/>
    <lineage>
        <taxon>Bacteria</taxon>
        <taxon>Bacillati</taxon>
        <taxon>Actinomycetota</taxon>
        <taxon>Actinomycetes</taxon>
        <taxon>Mycobacteriales</taxon>
        <taxon>Nocardiaceae</taxon>
        <taxon>Rhodococcus</taxon>
    </lineage>
</organism>
<feature type="compositionally biased region" description="Polar residues" evidence="1">
    <location>
        <begin position="126"/>
        <end position="138"/>
    </location>
</feature>
<dbReference type="Proteomes" id="UP001275440">
    <property type="component" value="Unassembled WGS sequence"/>
</dbReference>
<feature type="compositionally biased region" description="Polar residues" evidence="1">
    <location>
        <begin position="27"/>
        <end position="37"/>
    </location>
</feature>
<feature type="compositionally biased region" description="Basic and acidic residues" evidence="1">
    <location>
        <begin position="139"/>
        <end position="152"/>
    </location>
</feature>
<evidence type="ECO:0000256" key="1">
    <source>
        <dbReference type="SAM" id="MobiDB-lite"/>
    </source>
</evidence>
<dbReference type="EMBL" id="WBMO01000003">
    <property type="protein sequence ID" value="MDV2477339.1"/>
    <property type="molecule type" value="Genomic_DNA"/>
</dbReference>
<evidence type="ECO:0000313" key="3">
    <source>
        <dbReference type="Proteomes" id="UP001275440"/>
    </source>
</evidence>
<proteinExistence type="predicted"/>
<evidence type="ECO:0000313" key="2">
    <source>
        <dbReference type="EMBL" id="MDV2477339.1"/>
    </source>
</evidence>
<sequence>MTEPATFPDPVDPGLFTASTRYRPAGSDQTVDMHSAQLSKSRAFEELREQLGTAVSDNASRVRLTIVHNLQSGSVPVFETVGAPNDARARLDAASTAQPAGEPMRLAPWQAAAGPLTAPTGATRADTQQPAYPAQQSPDRIRTTYTERGRQR</sequence>
<comment type="caution">
    <text evidence="2">The sequence shown here is derived from an EMBL/GenBank/DDBJ whole genome shotgun (WGS) entry which is preliminary data.</text>
</comment>
<gene>
    <name evidence="2" type="ORF">F8M49_21765</name>
</gene>